<comment type="similarity">
    <text evidence="7">Belongs to the protein kinase superfamily. Ser/Thr protein kinase family. GCN2 subfamily.</text>
</comment>
<feature type="region of interest" description="Disordered" evidence="10">
    <location>
        <begin position="1089"/>
        <end position="1109"/>
    </location>
</feature>
<sequence>MYIQMEYCEKSTLRTAIDSELYHDKSRIWRLFREIVEGLAYIHLQGIIHRDLKPVNIFLDSEDRVKIGDFGLATSSPLTSLATAVTMDVIDGASNRIALSNDKSSEIASNSGQLTGQIGTVLYVAPELKASVGKTNYNEKVDIYSLGIIFFEMCHPPLLTGMERIKVLSSLRLPEIVLPVSDNLTSKEVQLIKWLLNHNPSTRPSSMELLQSPILPPPQLEEAELQEMINHTLSNTQSKAYKHLVASCFQQKMTISEDLVYNMDMSSSAGLQQSAWIFQTIQEVFVKHCQRRGAIYFKTPTLSPKGSQSIQGFSQVLLMNHAGSIVTLPADLQTPFARFISRSNITWFKRFCIDYVYSERKLVGLHPKSCPELAFDIVTPSPSSVLADAEVLVTISDVFSDQRLKVEKKITLELGHHLLLKAVLIHCGIPEDKRSELCHILKTRSKSEGQIFNKTAKLAISRQSVDMLLNLLELEGSVGKVTAALTNLSSRKGEAASLAKQALQELDCIATHAECMGLRNTFIVRIDTALQYYTTHWGMVFRFVCQSNLRKTKIDDVLATGGRYDALVRSFQNALVNRRRVDGEPMSQQTVVGGLIHLDRIAAILKECEVVEERVLVYAAIYSIGCRPQTKEQASLVKDLWNNGVRATVLDHCQSLDDAQIWCREKNVPHIVILKDTEVGSARYTERKMMLGELIDVLKCCAESASDTTETLVPHTRQDSMNRSNSLSETCGSQTTTSLQGIAGNPIVNFHIVIEEKLPVHARKRYEKQILKHIQTTLQNFHSRVQVDIVAIEATAVVVQSLLIALYVDPSDAKAVEQAIGVVVDKHRRQRKYLQRIYEQLLQLKFEKHVTVLMIYGLHDNSMNCWGKEPSCLYTVYKCKPISKFPSRHQLNISFQLPRLRTNPLLQTHYEILGLKQNCSSQQIRDAFVSISKKVHPDVNKDDPDCHVSFLKLNEAYSVLSKPYKRQLYDASLMSSKYGTVDNYSSSWVETNAPFGKVNEWRDETLWSARNKSKDKYYKDKPYYGIKGVQRISNKYIAAGCVLFMLVGAAFHFTVVKKSSSRALEVLNQVDKESTNWYLETRRKAMATSTSEQVERLSKEWETNGTANK</sequence>
<evidence type="ECO:0000256" key="2">
    <source>
        <dbReference type="ARBA" id="ARBA00022527"/>
    </source>
</evidence>
<evidence type="ECO:0000256" key="10">
    <source>
        <dbReference type="SAM" id="MobiDB-lite"/>
    </source>
</evidence>
<keyword evidence="11" id="KW-1133">Transmembrane helix</keyword>
<dbReference type="InterPro" id="IPR000719">
    <property type="entry name" value="Prot_kinase_dom"/>
</dbReference>
<dbReference type="Pfam" id="PF00226">
    <property type="entry name" value="DnaJ"/>
    <property type="match status" value="1"/>
</dbReference>
<dbReference type="PROSITE" id="PS50076">
    <property type="entry name" value="DNAJ_2"/>
    <property type="match status" value="1"/>
</dbReference>
<evidence type="ECO:0000256" key="5">
    <source>
        <dbReference type="ARBA" id="ARBA00022777"/>
    </source>
</evidence>
<dbReference type="InterPro" id="IPR036621">
    <property type="entry name" value="Anticodon-bd_dom_sf"/>
</dbReference>
<keyword evidence="11" id="KW-0812">Transmembrane</keyword>
<proteinExistence type="inferred from homology"/>
<keyword evidence="3" id="KW-0808">Transferase</keyword>
<evidence type="ECO:0000256" key="3">
    <source>
        <dbReference type="ARBA" id="ARBA00022679"/>
    </source>
</evidence>
<dbReference type="Pfam" id="PF13393">
    <property type="entry name" value="tRNA-synt_His"/>
    <property type="match status" value="1"/>
</dbReference>
<dbReference type="AlphaFoldDB" id="A0A8J2WNN0"/>
<dbReference type="Gene3D" id="3.30.930.10">
    <property type="entry name" value="Bira Bifunctional Protein, Domain 2"/>
    <property type="match status" value="1"/>
</dbReference>
<evidence type="ECO:0000256" key="11">
    <source>
        <dbReference type="SAM" id="Phobius"/>
    </source>
</evidence>
<dbReference type="SUPFAM" id="SSF55681">
    <property type="entry name" value="Class II aaRS and biotin synthetases"/>
    <property type="match status" value="1"/>
</dbReference>
<dbReference type="CDD" id="cd06257">
    <property type="entry name" value="DnaJ"/>
    <property type="match status" value="1"/>
</dbReference>
<evidence type="ECO:0000259" key="13">
    <source>
        <dbReference type="PROSITE" id="PS50076"/>
    </source>
</evidence>
<evidence type="ECO:0000256" key="6">
    <source>
        <dbReference type="ARBA" id="ARBA00022840"/>
    </source>
</evidence>
<dbReference type="InterPro" id="IPR001623">
    <property type="entry name" value="DnaJ_domain"/>
</dbReference>
<dbReference type="GO" id="GO:0007165">
    <property type="term" value="P:signal transduction"/>
    <property type="evidence" value="ECO:0007669"/>
    <property type="project" value="UniProtKB-ARBA"/>
</dbReference>
<dbReference type="EC" id="2.7.11.1" evidence="1"/>
<dbReference type="GO" id="GO:0004694">
    <property type="term" value="F:eukaryotic translation initiation factor 2alpha kinase activity"/>
    <property type="evidence" value="ECO:0007669"/>
    <property type="project" value="UniProtKB-ARBA"/>
</dbReference>
<evidence type="ECO:0000313" key="15">
    <source>
        <dbReference type="Proteomes" id="UP000789390"/>
    </source>
</evidence>
<dbReference type="PANTHER" id="PTHR11042">
    <property type="entry name" value="EUKARYOTIC TRANSLATION INITIATION FACTOR 2-ALPHA KINASE EIF2-ALPHA KINASE -RELATED"/>
    <property type="match status" value="1"/>
</dbReference>
<dbReference type="SUPFAM" id="SSF46565">
    <property type="entry name" value="Chaperone J-domain"/>
    <property type="match status" value="1"/>
</dbReference>
<comment type="catalytic activity">
    <reaction evidence="9">
        <text>L-seryl-[protein] + ATP = O-phospho-L-seryl-[protein] + ADP + H(+)</text>
        <dbReference type="Rhea" id="RHEA:17989"/>
        <dbReference type="Rhea" id="RHEA-COMP:9863"/>
        <dbReference type="Rhea" id="RHEA-COMP:11604"/>
        <dbReference type="ChEBI" id="CHEBI:15378"/>
        <dbReference type="ChEBI" id="CHEBI:29999"/>
        <dbReference type="ChEBI" id="CHEBI:30616"/>
        <dbReference type="ChEBI" id="CHEBI:83421"/>
        <dbReference type="ChEBI" id="CHEBI:456216"/>
        <dbReference type="EC" id="2.7.11.1"/>
    </reaction>
</comment>
<dbReference type="OrthoDB" id="6778822at2759"/>
<dbReference type="Gene3D" id="3.40.50.800">
    <property type="entry name" value="Anticodon-binding domain"/>
    <property type="match status" value="1"/>
</dbReference>
<feature type="compositionally biased region" description="Basic and acidic residues" evidence="10">
    <location>
        <begin position="1093"/>
        <end position="1102"/>
    </location>
</feature>
<evidence type="ECO:0000256" key="9">
    <source>
        <dbReference type="ARBA" id="ARBA00048679"/>
    </source>
</evidence>
<dbReference type="Pfam" id="PF00069">
    <property type="entry name" value="Pkinase"/>
    <property type="match status" value="1"/>
</dbReference>
<dbReference type="GO" id="GO:0005829">
    <property type="term" value="C:cytosol"/>
    <property type="evidence" value="ECO:0007669"/>
    <property type="project" value="TreeGrafter"/>
</dbReference>
<protein>
    <recommendedName>
        <fullName evidence="1">non-specific serine/threonine protein kinase</fullName>
        <ecNumber evidence="1">2.7.11.1</ecNumber>
    </recommendedName>
</protein>
<dbReference type="InterPro" id="IPR011009">
    <property type="entry name" value="Kinase-like_dom_sf"/>
</dbReference>
<evidence type="ECO:0000259" key="12">
    <source>
        <dbReference type="PROSITE" id="PS50011"/>
    </source>
</evidence>
<dbReference type="Gene3D" id="1.10.287.110">
    <property type="entry name" value="DnaJ domain"/>
    <property type="match status" value="1"/>
</dbReference>
<dbReference type="EMBL" id="CAKKLH010000335">
    <property type="protein sequence ID" value="CAH0112972.1"/>
    <property type="molecule type" value="Genomic_DNA"/>
</dbReference>
<dbReference type="PANTHER" id="PTHR11042:SF136">
    <property type="entry name" value="EIF-2-ALPHA KINASE GCN2"/>
    <property type="match status" value="1"/>
</dbReference>
<evidence type="ECO:0000256" key="7">
    <source>
        <dbReference type="ARBA" id="ARBA00037982"/>
    </source>
</evidence>
<dbReference type="Pfam" id="PF12745">
    <property type="entry name" value="HGTP_anticodon2"/>
    <property type="match status" value="1"/>
</dbReference>
<reference evidence="14" key="1">
    <citation type="submission" date="2021-11" db="EMBL/GenBank/DDBJ databases">
        <authorList>
            <person name="Schell T."/>
        </authorList>
    </citation>
    <scope>NUCLEOTIDE SEQUENCE</scope>
    <source>
        <strain evidence="14">M5</strain>
    </source>
</reference>
<feature type="domain" description="Protein kinase" evidence="12">
    <location>
        <begin position="1"/>
        <end position="215"/>
    </location>
</feature>
<dbReference type="InterPro" id="IPR041715">
    <property type="entry name" value="HisRS-like_core"/>
</dbReference>
<feature type="domain" description="J" evidence="13">
    <location>
        <begin position="908"/>
        <end position="973"/>
    </location>
</feature>
<dbReference type="InterPro" id="IPR036869">
    <property type="entry name" value="J_dom_sf"/>
</dbReference>
<comment type="caution">
    <text evidence="14">The sequence shown here is derived from an EMBL/GenBank/DDBJ whole genome shotgun (WGS) entry which is preliminary data.</text>
</comment>
<gene>
    <name evidence="14" type="ORF">DGAL_LOCUS16771</name>
</gene>
<accession>A0A8J2WNN0</accession>
<keyword evidence="5" id="KW-0418">Kinase</keyword>
<dbReference type="SUPFAM" id="SSF56112">
    <property type="entry name" value="Protein kinase-like (PK-like)"/>
    <property type="match status" value="1"/>
</dbReference>
<dbReference type="GO" id="GO:0005524">
    <property type="term" value="F:ATP binding"/>
    <property type="evidence" value="ECO:0007669"/>
    <property type="project" value="UniProtKB-KW"/>
</dbReference>
<keyword evidence="6" id="KW-0067">ATP-binding</keyword>
<keyword evidence="4" id="KW-0547">Nucleotide-binding</keyword>
<dbReference type="PROSITE" id="PS50011">
    <property type="entry name" value="PROTEIN_KINASE_DOM"/>
    <property type="match status" value="1"/>
</dbReference>
<dbReference type="PRINTS" id="PR00625">
    <property type="entry name" value="JDOMAIN"/>
</dbReference>
<evidence type="ECO:0000313" key="14">
    <source>
        <dbReference type="EMBL" id="CAH0112972.1"/>
    </source>
</evidence>
<dbReference type="InterPro" id="IPR008271">
    <property type="entry name" value="Ser/Thr_kinase_AS"/>
</dbReference>
<keyword evidence="11" id="KW-0472">Membrane</keyword>
<evidence type="ECO:0000256" key="4">
    <source>
        <dbReference type="ARBA" id="ARBA00022741"/>
    </source>
</evidence>
<dbReference type="InterPro" id="IPR024435">
    <property type="entry name" value="HisRS-related_dom"/>
</dbReference>
<keyword evidence="15" id="KW-1185">Reference proteome</keyword>
<dbReference type="InterPro" id="IPR050339">
    <property type="entry name" value="CC_SR_Kinase"/>
</dbReference>
<dbReference type="Proteomes" id="UP000789390">
    <property type="component" value="Unassembled WGS sequence"/>
</dbReference>
<dbReference type="SMART" id="SM00271">
    <property type="entry name" value="DnaJ"/>
    <property type="match status" value="1"/>
</dbReference>
<dbReference type="InterPro" id="IPR045864">
    <property type="entry name" value="aa-tRNA-synth_II/BPL/LPL"/>
</dbReference>
<feature type="transmembrane region" description="Helical" evidence="11">
    <location>
        <begin position="1036"/>
        <end position="1056"/>
    </location>
</feature>
<organism evidence="14 15">
    <name type="scientific">Daphnia galeata</name>
    <dbReference type="NCBI Taxonomy" id="27404"/>
    <lineage>
        <taxon>Eukaryota</taxon>
        <taxon>Metazoa</taxon>
        <taxon>Ecdysozoa</taxon>
        <taxon>Arthropoda</taxon>
        <taxon>Crustacea</taxon>
        <taxon>Branchiopoda</taxon>
        <taxon>Diplostraca</taxon>
        <taxon>Cladocera</taxon>
        <taxon>Anomopoda</taxon>
        <taxon>Daphniidae</taxon>
        <taxon>Daphnia</taxon>
    </lineage>
</organism>
<name>A0A8J2WNN0_9CRUS</name>
<dbReference type="Gene3D" id="1.10.510.10">
    <property type="entry name" value="Transferase(Phosphotransferase) domain 1"/>
    <property type="match status" value="1"/>
</dbReference>
<dbReference type="GO" id="GO:0005634">
    <property type="term" value="C:nucleus"/>
    <property type="evidence" value="ECO:0007669"/>
    <property type="project" value="TreeGrafter"/>
</dbReference>
<keyword evidence="2" id="KW-0723">Serine/threonine-protein kinase</keyword>
<dbReference type="PROSITE" id="PS00108">
    <property type="entry name" value="PROTEIN_KINASE_ST"/>
    <property type="match status" value="1"/>
</dbReference>
<evidence type="ECO:0000256" key="8">
    <source>
        <dbReference type="ARBA" id="ARBA00047899"/>
    </source>
</evidence>
<comment type="catalytic activity">
    <reaction evidence="8">
        <text>L-threonyl-[protein] + ATP = O-phospho-L-threonyl-[protein] + ADP + H(+)</text>
        <dbReference type="Rhea" id="RHEA:46608"/>
        <dbReference type="Rhea" id="RHEA-COMP:11060"/>
        <dbReference type="Rhea" id="RHEA-COMP:11605"/>
        <dbReference type="ChEBI" id="CHEBI:15378"/>
        <dbReference type="ChEBI" id="CHEBI:30013"/>
        <dbReference type="ChEBI" id="CHEBI:30616"/>
        <dbReference type="ChEBI" id="CHEBI:61977"/>
        <dbReference type="ChEBI" id="CHEBI:456216"/>
        <dbReference type="EC" id="2.7.11.1"/>
    </reaction>
</comment>
<dbReference type="GO" id="GO:1990625">
    <property type="term" value="P:negative regulation of cytoplasmic translational initiation in response to stress"/>
    <property type="evidence" value="ECO:0007669"/>
    <property type="project" value="TreeGrafter"/>
</dbReference>
<evidence type="ECO:0000256" key="1">
    <source>
        <dbReference type="ARBA" id="ARBA00012513"/>
    </source>
</evidence>
<dbReference type="CDD" id="cd14046">
    <property type="entry name" value="STKc_EIF2AK4_GCN2_rpt2"/>
    <property type="match status" value="1"/>
</dbReference>
<dbReference type="SMART" id="SM00220">
    <property type="entry name" value="S_TKc"/>
    <property type="match status" value="1"/>
</dbReference>